<feature type="compositionally biased region" description="Basic and acidic residues" evidence="1">
    <location>
        <begin position="438"/>
        <end position="449"/>
    </location>
</feature>
<feature type="compositionally biased region" description="Polar residues" evidence="1">
    <location>
        <begin position="423"/>
        <end position="436"/>
    </location>
</feature>
<keyword evidence="4" id="KW-1185">Reference proteome</keyword>
<feature type="domain" description="Retrovirus-related Pol polyprotein from transposon TNT 1-94-like beta-barrel" evidence="2">
    <location>
        <begin position="281"/>
        <end position="313"/>
    </location>
</feature>
<reference evidence="3" key="1">
    <citation type="journal article" date="2022" name="Int. J. Mol. Sci.">
        <title>Draft Genome of Tanacetum Coccineum: Genomic Comparison of Closely Related Tanacetum-Family Plants.</title>
        <authorList>
            <person name="Yamashiro T."/>
            <person name="Shiraishi A."/>
            <person name="Nakayama K."/>
            <person name="Satake H."/>
        </authorList>
    </citation>
    <scope>NUCLEOTIDE SEQUENCE</scope>
</reference>
<feature type="compositionally biased region" description="Basic and acidic residues" evidence="1">
    <location>
        <begin position="149"/>
        <end position="158"/>
    </location>
</feature>
<name>A0ABQ4X747_9ASTR</name>
<dbReference type="InterPro" id="IPR054722">
    <property type="entry name" value="PolX-like_BBD"/>
</dbReference>
<evidence type="ECO:0000313" key="3">
    <source>
        <dbReference type="EMBL" id="GJS61065.1"/>
    </source>
</evidence>
<feature type="region of interest" description="Disordered" evidence="1">
    <location>
        <begin position="413"/>
        <end position="449"/>
    </location>
</feature>
<organism evidence="3 4">
    <name type="scientific">Tanacetum coccineum</name>
    <dbReference type="NCBI Taxonomy" id="301880"/>
    <lineage>
        <taxon>Eukaryota</taxon>
        <taxon>Viridiplantae</taxon>
        <taxon>Streptophyta</taxon>
        <taxon>Embryophyta</taxon>
        <taxon>Tracheophyta</taxon>
        <taxon>Spermatophyta</taxon>
        <taxon>Magnoliopsida</taxon>
        <taxon>eudicotyledons</taxon>
        <taxon>Gunneridae</taxon>
        <taxon>Pentapetalae</taxon>
        <taxon>asterids</taxon>
        <taxon>campanulids</taxon>
        <taxon>Asterales</taxon>
        <taxon>Asteraceae</taxon>
        <taxon>Asteroideae</taxon>
        <taxon>Anthemideae</taxon>
        <taxon>Anthemidinae</taxon>
        <taxon>Tanacetum</taxon>
    </lineage>
</organism>
<dbReference type="Pfam" id="PF22936">
    <property type="entry name" value="Pol_BBD"/>
    <property type="match status" value="1"/>
</dbReference>
<evidence type="ECO:0000313" key="4">
    <source>
        <dbReference type="Proteomes" id="UP001151760"/>
    </source>
</evidence>
<dbReference type="EMBL" id="BQNB010009263">
    <property type="protein sequence ID" value="GJS61065.1"/>
    <property type="molecule type" value="Genomic_DNA"/>
</dbReference>
<evidence type="ECO:0000256" key="1">
    <source>
        <dbReference type="SAM" id="MobiDB-lite"/>
    </source>
</evidence>
<evidence type="ECO:0000259" key="2">
    <source>
        <dbReference type="Pfam" id="PF22936"/>
    </source>
</evidence>
<gene>
    <name evidence="3" type="ORF">Tco_0655849</name>
</gene>
<accession>A0ABQ4X747</accession>
<sequence>MFLLTSQRLSATTVTEKGILLENVDLEGVKEEDLMVTMAGAMHQLMNLHHRHWWLKISSDDEHIPENNRFPKNGYKVIPPPITGNFLTLRADISFVGLDEYARTNKIIESQTTELNNKTGETAGKTNDANTEKPKSVNDEEEVFGVQKVRPETRDDKSGQNSHKQGVRPSISTARPVCAARPSISTARPVYASKPIYPRMDNVRPRGSCSPIKRSYYTKLAFRPKDLKQDVKTFGVKNITTVGKRAVVNTSKGKLDTDLEKSRWVWRPKGNPEILLQDHAVVDSGCSSHMTGNKAYLSDYEDFNKGFVAFGSDPKGESINKKRDCCAQISKEEGEEPWDSGRNYWICDDDPLVSLVRESMKENSIDFVTPTKASGEAQEEEISPTILEGRARSYGKKIILGLDAEDEINTGRVETNTDIEDVNTGSAKLNSGTASKRGQREGKSPMSVDEKLPKQIHLDEMIAKRMAKEEALSEQQKKRKAQVQFEAQFYTEEDWDAIRDKLEANAKLTKDMLGKDLPEQDFAKRMVDTVNQRKKHFAEERAKAKRNKPMTQSQLRIYKSNYLKNQGNLGAFSVKKLSFERN</sequence>
<proteinExistence type="predicted"/>
<comment type="caution">
    <text evidence="3">The sequence shown here is derived from an EMBL/GenBank/DDBJ whole genome shotgun (WGS) entry which is preliminary data.</text>
</comment>
<dbReference type="Proteomes" id="UP001151760">
    <property type="component" value="Unassembled WGS sequence"/>
</dbReference>
<feature type="region of interest" description="Disordered" evidence="1">
    <location>
        <begin position="113"/>
        <end position="178"/>
    </location>
</feature>
<reference evidence="3" key="2">
    <citation type="submission" date="2022-01" db="EMBL/GenBank/DDBJ databases">
        <authorList>
            <person name="Yamashiro T."/>
            <person name="Shiraishi A."/>
            <person name="Satake H."/>
            <person name="Nakayama K."/>
        </authorList>
    </citation>
    <scope>NUCLEOTIDE SEQUENCE</scope>
</reference>
<feature type="compositionally biased region" description="Polar residues" evidence="1">
    <location>
        <begin position="113"/>
        <end position="129"/>
    </location>
</feature>
<protein>
    <recommendedName>
        <fullName evidence="2">Retrovirus-related Pol polyprotein from transposon TNT 1-94-like beta-barrel domain-containing protein</fullName>
    </recommendedName>
</protein>